<proteinExistence type="predicted"/>
<dbReference type="EMBL" id="PYBW01000045">
    <property type="protein sequence ID" value="PYC79131.1"/>
    <property type="molecule type" value="Genomic_DNA"/>
</dbReference>
<dbReference type="Pfam" id="PF20177">
    <property type="entry name" value="DUF6542"/>
    <property type="match status" value="1"/>
</dbReference>
<feature type="transmembrane region" description="Helical" evidence="2">
    <location>
        <begin position="60"/>
        <end position="80"/>
    </location>
</feature>
<evidence type="ECO:0000256" key="1">
    <source>
        <dbReference type="SAM" id="MobiDB-lite"/>
    </source>
</evidence>
<gene>
    <name evidence="4" type="ORF">C7C46_14790</name>
</gene>
<protein>
    <recommendedName>
        <fullName evidence="3">DUF6542 domain-containing protein</fullName>
    </recommendedName>
</protein>
<organism evidence="4 5">
    <name type="scientific">Streptomyces tateyamensis</name>
    <dbReference type="NCBI Taxonomy" id="565073"/>
    <lineage>
        <taxon>Bacteria</taxon>
        <taxon>Bacillati</taxon>
        <taxon>Actinomycetota</taxon>
        <taxon>Actinomycetes</taxon>
        <taxon>Kitasatosporales</taxon>
        <taxon>Streptomycetaceae</taxon>
        <taxon>Streptomyces</taxon>
    </lineage>
</organism>
<feature type="transmembrane region" description="Helical" evidence="2">
    <location>
        <begin position="110"/>
        <end position="128"/>
    </location>
</feature>
<feature type="transmembrane region" description="Helical" evidence="2">
    <location>
        <begin position="86"/>
        <end position="103"/>
    </location>
</feature>
<keyword evidence="2" id="KW-0472">Membrane</keyword>
<keyword evidence="2" id="KW-1133">Transmembrane helix</keyword>
<dbReference type="OrthoDB" id="4315496at2"/>
<feature type="compositionally biased region" description="Basic and acidic residues" evidence="1">
    <location>
        <begin position="7"/>
        <end position="16"/>
    </location>
</feature>
<sequence length="185" mass="19453">MAGQRMIPKEAADQRRPRTGAHGPVPAPRREPDPAGQGRPGRGGSRTAGRAADRSRSRRPTAAVVVTAALGLPLLGALGGELLGSSPGPGFTVLTVLGFALAAQLARRAGWWWVLSSVAPVVLAWYAGAEYLAHREKYAGGREVAADLARWAAGCFPTMAWALGAALLVIAVRLVRERRAEVHRG</sequence>
<dbReference type="RefSeq" id="WP_110669719.1">
    <property type="nucleotide sequence ID" value="NZ_PYBW01000045.1"/>
</dbReference>
<dbReference type="Proteomes" id="UP000248039">
    <property type="component" value="Unassembled WGS sequence"/>
</dbReference>
<feature type="domain" description="DUF6542" evidence="3">
    <location>
        <begin position="61"/>
        <end position="179"/>
    </location>
</feature>
<reference evidence="4 5" key="1">
    <citation type="submission" date="2018-03" db="EMBL/GenBank/DDBJ databases">
        <title>Bioinformatic expansion and discovery of thiopeptide antibiotics.</title>
        <authorList>
            <person name="Schwalen C.J."/>
            <person name="Hudson G.A."/>
            <person name="Mitchell D.A."/>
        </authorList>
    </citation>
    <scope>NUCLEOTIDE SEQUENCE [LARGE SCALE GENOMIC DNA]</scope>
    <source>
        <strain evidence="4 5">ATCC 21389</strain>
    </source>
</reference>
<evidence type="ECO:0000313" key="5">
    <source>
        <dbReference type="Proteomes" id="UP000248039"/>
    </source>
</evidence>
<evidence type="ECO:0000313" key="4">
    <source>
        <dbReference type="EMBL" id="PYC79131.1"/>
    </source>
</evidence>
<evidence type="ECO:0000259" key="3">
    <source>
        <dbReference type="Pfam" id="PF20177"/>
    </source>
</evidence>
<keyword evidence="2" id="KW-0812">Transmembrane</keyword>
<name>A0A2V4N5C1_9ACTN</name>
<keyword evidence="5" id="KW-1185">Reference proteome</keyword>
<dbReference type="AlphaFoldDB" id="A0A2V4N5C1"/>
<dbReference type="InterPro" id="IPR046672">
    <property type="entry name" value="DUF6542"/>
</dbReference>
<comment type="caution">
    <text evidence="4">The sequence shown here is derived from an EMBL/GenBank/DDBJ whole genome shotgun (WGS) entry which is preliminary data.</text>
</comment>
<feature type="region of interest" description="Disordered" evidence="1">
    <location>
        <begin position="1"/>
        <end position="60"/>
    </location>
</feature>
<accession>A0A2V4N5C1</accession>
<feature type="transmembrane region" description="Helical" evidence="2">
    <location>
        <begin position="148"/>
        <end position="175"/>
    </location>
</feature>
<evidence type="ECO:0000256" key="2">
    <source>
        <dbReference type="SAM" id="Phobius"/>
    </source>
</evidence>